<keyword evidence="3" id="KW-0539">Nucleus</keyword>
<dbReference type="PANTHER" id="PTHR48287:SF1">
    <property type="entry name" value="ARM REPEAT SUPERFAMILY PROTEIN"/>
    <property type="match status" value="1"/>
</dbReference>
<feature type="region of interest" description="Disordered" evidence="4">
    <location>
        <begin position="79"/>
        <end position="102"/>
    </location>
</feature>
<evidence type="ECO:0008006" key="9">
    <source>
        <dbReference type="Google" id="ProtNLM"/>
    </source>
</evidence>
<comment type="similarity">
    <text evidence="2">Belongs to the RRP12 family.</text>
</comment>
<feature type="domain" description="RRP12 N-terminal HEAT" evidence="6">
    <location>
        <begin position="306"/>
        <end position="448"/>
    </location>
</feature>
<feature type="compositionally biased region" description="Gly residues" evidence="4">
    <location>
        <begin position="1450"/>
        <end position="1459"/>
    </location>
</feature>
<dbReference type="Proteomes" id="UP000660262">
    <property type="component" value="Unassembled WGS sequence"/>
</dbReference>
<dbReference type="GO" id="GO:0005634">
    <property type="term" value="C:nucleus"/>
    <property type="evidence" value="ECO:0007669"/>
    <property type="project" value="UniProtKB-SubCell"/>
</dbReference>
<comment type="caution">
    <text evidence="7">The sequence shown here is derived from an EMBL/GenBank/DDBJ whole genome shotgun (WGS) entry which is preliminary data.</text>
</comment>
<evidence type="ECO:0000256" key="1">
    <source>
        <dbReference type="ARBA" id="ARBA00004123"/>
    </source>
</evidence>
<feature type="region of interest" description="Disordered" evidence="4">
    <location>
        <begin position="1405"/>
        <end position="1564"/>
    </location>
</feature>
<dbReference type="InterPro" id="IPR052087">
    <property type="entry name" value="RRP12"/>
</dbReference>
<keyword evidence="8" id="KW-1185">Reference proteome</keyword>
<evidence type="ECO:0000256" key="3">
    <source>
        <dbReference type="ARBA" id="ARBA00023242"/>
    </source>
</evidence>
<gene>
    <name evidence="7" type="ORF">PPROV_000904000</name>
</gene>
<dbReference type="EMBL" id="BNJQ01000029">
    <property type="protein sequence ID" value="GHP10309.1"/>
    <property type="molecule type" value="Genomic_DNA"/>
</dbReference>
<evidence type="ECO:0000313" key="8">
    <source>
        <dbReference type="Proteomes" id="UP000660262"/>
    </source>
</evidence>
<dbReference type="SUPFAM" id="SSF48371">
    <property type="entry name" value="ARM repeat"/>
    <property type="match status" value="2"/>
</dbReference>
<feature type="region of interest" description="Disordered" evidence="4">
    <location>
        <begin position="247"/>
        <end position="276"/>
    </location>
</feature>
<organism evidence="7 8">
    <name type="scientific">Pycnococcus provasolii</name>
    <dbReference type="NCBI Taxonomy" id="41880"/>
    <lineage>
        <taxon>Eukaryota</taxon>
        <taxon>Viridiplantae</taxon>
        <taxon>Chlorophyta</taxon>
        <taxon>Pseudoscourfieldiophyceae</taxon>
        <taxon>Pseudoscourfieldiales</taxon>
        <taxon>Pycnococcaceae</taxon>
        <taxon>Pycnococcus</taxon>
    </lineage>
</organism>
<dbReference type="InterPro" id="IPR016024">
    <property type="entry name" value="ARM-type_fold"/>
</dbReference>
<sequence length="1611" mass="170214">MRSDKADACARTPRRAFSACVRTCRGPAVFKLKAAEAIMARGWCQGVVWREREQEQREGRGVALTLTLIQASYATDSQAAAAATLPPPPHSPSRTTGHSLTSHHIASQPLSSMSASMRKLRDALPASTNKQAAAARQPTREDIEAHKARQLPAWAAELLHRRRLQPAFCAALAAACQLTPEPTPLAVFLAILSTLERGDAFPSAAARDAAWLVLATVTPHVAPQGLAAVGHRALAAMTAQAAVCASVAGGEEEDDDDDEQENGSTRTAPSSSNKQLARQLAPAMGHVLASLTVTLTTDAAFPPYARAVKLLWAMATTSDAKTRRAAHEGLACAFGSVHASAPRTAVKLIETLALELVLPPLNAPAAAVTEAQHAKGKAAKARAEEHIANSVAAALHALGALKACHSHLPPRAAAEAASACVALLSLRQPYLTRHATDMLLVALRSPSSTLSSSACADLASILLEQHMAASTDPDGALRAHELLLGSLRRCVDMTSADARGRLRVHELSARSLGSLRAQMASAHDAVARGAAMALAELIGTILPDSAFQADDETAPATEAARQLQELLTLRYSTCWTPAATVASALFNRAATAMPTKRDAQVLCTPVLRSLGDLVSIAEANAAAMETSTTALATTAAATAAATAARPALEAAIGAAVSSLGLGATLETLPLELDAALLPELNAGGGKHGRAWMLPIIERHVTAGSLREFSELLLPDAELSRKRADALAKAAGGPAATKRAVFHAVEIQIWSLLAPLSRWCTDVPDAFTIIARPMGERLQSGVASYRTPLCRALSVLCNQHADAAEGRIVHADYSPEDVFDDGDDDDNDGNNDDDDDDNDSNEAYDGDASPGTRLALSPAAHLRKEGNFAAPDLRRPSSHFTAEHGRAGCVALAGFAKNFLPILFNLYMSVPVDERRPIGDAIGAYARVSPSASLAPFFSNVLKKLLATSHEASDATMSSGDADRRALQERRASLFALATLLLQSSLPDDAARALLAAARPALSDSDASVQKRSYAAVSAICSRRGSALFGESKNAAAREELQQTLESAASLCKPSARRWRISALLEMSRACAGGPEFLFGAMERSDTPGALFAAELVLTTKEPSAKTRAYAFGLLVKLARACGAGSDSLDEARFGSLLRAVAAGLAGSSQHAISASVVALARLLHAFPGDTQRALPRLLPTVLLLLRTRSREVVKSVLEFAKVAASRSSVDELNSSGLVPGLPEDRSVLQVMCEGLLLWHEDSKNRFKMKVRVVIERLHRRLGREALDAVFPEEHKPLLRHIHKETEKKRKRRGADDDDDDDDDGMDEGWDGDDAMTEWRGKRGGKDAFGNQSELGGRSIAPSRAPRSQSGRTNIEDDMRSRASSARTAKRRRGAQGDGPLARIAEGDDFDLLGAGTARALADAVTGRGYAQASAAAVDGDLGDGVRVRRDGRMEIRESFEERKAARRQDGGGGGGGGGGYDDDSMDGGRAPSRKARTVGGKSLRSKPGSTKSAPTSLGGRSRAGTSYAPGAIPPSLSGRSARTAKTSKSKKSEKSKVHDPSRFRAKNASGDVPRGVGMKAKAKGEAAVEPYAYWPLDARMLNGRKHKRRVAQDGLHTVMSGKKSRIAKKKR</sequence>
<dbReference type="InterPro" id="IPR057860">
    <property type="entry name" value="HEAT_RRP12_N"/>
</dbReference>
<reference evidence="7" key="1">
    <citation type="submission" date="2020-10" db="EMBL/GenBank/DDBJ databases">
        <title>Unveiling of a novel bifunctional photoreceptor, Dualchrome1, isolated from a cosmopolitan green alga.</title>
        <authorList>
            <person name="Suzuki S."/>
            <person name="Kawachi M."/>
        </authorList>
    </citation>
    <scope>NUCLEOTIDE SEQUENCE</scope>
    <source>
        <strain evidence="7">NIES 2893</strain>
    </source>
</reference>
<feature type="compositionally biased region" description="Basic and acidic residues" evidence="4">
    <location>
        <begin position="1530"/>
        <end position="1542"/>
    </location>
</feature>
<feature type="compositionally biased region" description="Polar residues" evidence="4">
    <location>
        <begin position="262"/>
        <end position="276"/>
    </location>
</feature>
<evidence type="ECO:0000256" key="4">
    <source>
        <dbReference type="SAM" id="MobiDB-lite"/>
    </source>
</evidence>
<feature type="region of interest" description="Disordered" evidence="4">
    <location>
        <begin position="813"/>
        <end position="851"/>
    </location>
</feature>
<proteinExistence type="inferred from homology"/>
<dbReference type="Pfam" id="PF08161">
    <property type="entry name" value="RRP12_HEAT"/>
    <property type="match status" value="1"/>
</dbReference>
<evidence type="ECO:0000256" key="2">
    <source>
        <dbReference type="ARBA" id="ARBA00007690"/>
    </source>
</evidence>
<name>A0A830HZQ0_9CHLO</name>
<feature type="compositionally biased region" description="Basic and acidic residues" evidence="4">
    <location>
        <begin position="1423"/>
        <end position="1449"/>
    </location>
</feature>
<evidence type="ECO:0000259" key="5">
    <source>
        <dbReference type="Pfam" id="PF08161"/>
    </source>
</evidence>
<feature type="compositionally biased region" description="Acidic residues" evidence="4">
    <location>
        <begin position="1295"/>
        <end position="1315"/>
    </location>
</feature>
<evidence type="ECO:0000313" key="7">
    <source>
        <dbReference type="EMBL" id="GHP10309.1"/>
    </source>
</evidence>
<feature type="compositionally biased region" description="Basic and acidic residues" evidence="4">
    <location>
        <begin position="1316"/>
        <end position="1325"/>
    </location>
</feature>
<dbReference type="InterPro" id="IPR012978">
    <property type="entry name" value="HEAT_RRP12"/>
</dbReference>
<feature type="compositionally biased region" description="Acidic residues" evidence="4">
    <location>
        <begin position="250"/>
        <end position="261"/>
    </location>
</feature>
<comment type="subcellular location">
    <subcellularLocation>
        <location evidence="1">Nucleus</location>
    </subcellularLocation>
</comment>
<dbReference type="InterPro" id="IPR011989">
    <property type="entry name" value="ARM-like"/>
</dbReference>
<dbReference type="PANTHER" id="PTHR48287">
    <property type="entry name" value="ARM REPEAT SUPERFAMILY PROTEIN"/>
    <property type="match status" value="1"/>
</dbReference>
<dbReference type="OrthoDB" id="2192888at2759"/>
<feature type="domain" description="RRP12 HEAT" evidence="5">
    <location>
        <begin position="521"/>
        <end position="805"/>
    </location>
</feature>
<protein>
    <recommendedName>
        <fullName evidence="9">Ribosomal RNA-processing protein 12-like conserved domain-containing protein</fullName>
    </recommendedName>
</protein>
<feature type="region of interest" description="Disordered" evidence="4">
    <location>
        <begin position="121"/>
        <end position="145"/>
    </location>
</feature>
<feature type="compositionally biased region" description="Acidic residues" evidence="4">
    <location>
        <begin position="813"/>
        <end position="844"/>
    </location>
</feature>
<feature type="region of interest" description="Disordered" evidence="4">
    <location>
        <begin position="1284"/>
        <end position="1383"/>
    </location>
</feature>
<evidence type="ECO:0000259" key="6">
    <source>
        <dbReference type="Pfam" id="PF25772"/>
    </source>
</evidence>
<dbReference type="Gene3D" id="1.25.10.10">
    <property type="entry name" value="Leucine-rich Repeat Variant"/>
    <property type="match status" value="1"/>
</dbReference>
<dbReference type="Pfam" id="PF25772">
    <property type="entry name" value="HEAT_RRP12_N"/>
    <property type="match status" value="1"/>
</dbReference>
<accession>A0A830HZQ0</accession>